<accession>Q01QU6</accession>
<dbReference type="InterPro" id="IPR050463">
    <property type="entry name" value="Gfo/Idh/MocA_oxidrdct_glycsds"/>
</dbReference>
<feature type="domain" description="Gfo/Idh/MocA-like oxidoreductase N-terminal" evidence="1">
    <location>
        <begin position="31"/>
        <end position="143"/>
    </location>
</feature>
<dbReference type="EMBL" id="CP000473">
    <property type="protein sequence ID" value="ABJ87974.1"/>
    <property type="molecule type" value="Genomic_DNA"/>
</dbReference>
<dbReference type="SUPFAM" id="SSF55347">
    <property type="entry name" value="Glyceraldehyde-3-phosphate dehydrogenase-like, C-terminal domain"/>
    <property type="match status" value="1"/>
</dbReference>
<evidence type="ECO:0000313" key="2">
    <source>
        <dbReference type="EMBL" id="ABJ87974.1"/>
    </source>
</evidence>
<dbReference type="InterPro" id="IPR000683">
    <property type="entry name" value="Gfo/Idh/MocA-like_OxRdtase_N"/>
</dbReference>
<sequence length="401" mass="45459" precursor="true">MQSRRNFIGNVATGLAGTLAATNVLGANDRIRIGIIGPGARGTEILQTALTCENVECIAAADVYTRRLEDVKKIAPNAKTYLDYRRMLEDKDIDAVLIATPQHLHCEHFTGVMGAGKHVYQEKTMAFTVEHAKRMRAAFQKDAGKHVVQIGHQWTSTGAITDAIAFNRPETMGKITAIHAHMYRNTPHGKPQWSRPVYPDMTPEHIMWKSFLGEAKPVDFDANRYINWRFFWDYSGGNVYENMCHQLSFWYKVLDLKIPRAATMVGGIYLWKDGREVPDTMNVSMEHEEELLYSWDSGFGNDQLRVTEDVLGDNGTISHTPQTLKYVPQKVNRKDGNEMTGVTRSDPKAHMQNFFDSIRGGAQPNCPFDLGFRISIACRMAVESYRQQRTVRWDPAKEEIV</sequence>
<dbReference type="Gene3D" id="3.40.50.720">
    <property type="entry name" value="NAD(P)-binding Rossmann-like Domain"/>
    <property type="match status" value="1"/>
</dbReference>
<dbReference type="Gene3D" id="3.30.360.10">
    <property type="entry name" value="Dihydrodipicolinate Reductase, domain 2"/>
    <property type="match status" value="1"/>
</dbReference>
<proteinExistence type="predicted"/>
<organism evidence="2">
    <name type="scientific">Solibacter usitatus (strain Ellin6076)</name>
    <dbReference type="NCBI Taxonomy" id="234267"/>
    <lineage>
        <taxon>Bacteria</taxon>
        <taxon>Pseudomonadati</taxon>
        <taxon>Acidobacteriota</taxon>
        <taxon>Terriglobia</taxon>
        <taxon>Bryobacterales</taxon>
        <taxon>Solibacteraceae</taxon>
        <taxon>Candidatus Solibacter</taxon>
    </lineage>
</organism>
<dbReference type="PANTHER" id="PTHR43818">
    <property type="entry name" value="BCDNA.GH03377"/>
    <property type="match status" value="1"/>
</dbReference>
<dbReference type="Pfam" id="PF01408">
    <property type="entry name" value="GFO_IDH_MocA"/>
    <property type="match status" value="1"/>
</dbReference>
<dbReference type="InterPro" id="IPR036291">
    <property type="entry name" value="NAD(P)-bd_dom_sf"/>
</dbReference>
<protein>
    <submittedName>
        <fullName evidence="2">Oxidoreductase domain protein</fullName>
    </submittedName>
</protein>
<dbReference type="STRING" id="234267.Acid_7061"/>
<dbReference type="SUPFAM" id="SSF51735">
    <property type="entry name" value="NAD(P)-binding Rossmann-fold domains"/>
    <property type="match status" value="1"/>
</dbReference>
<dbReference type="eggNOG" id="COG0673">
    <property type="taxonomic scope" value="Bacteria"/>
</dbReference>
<dbReference type="InParanoid" id="Q01QU6"/>
<evidence type="ECO:0000259" key="1">
    <source>
        <dbReference type="Pfam" id="PF01408"/>
    </source>
</evidence>
<dbReference type="AlphaFoldDB" id="Q01QU6"/>
<dbReference type="GO" id="GO:0000166">
    <property type="term" value="F:nucleotide binding"/>
    <property type="evidence" value="ECO:0007669"/>
    <property type="project" value="InterPro"/>
</dbReference>
<dbReference type="HOGENOM" id="CLU_023194_24_0_0"/>
<dbReference type="KEGG" id="sus:Acid_7061"/>
<gene>
    <name evidence="2" type="ordered locus">Acid_7061</name>
</gene>
<dbReference type="PANTHER" id="PTHR43818:SF5">
    <property type="entry name" value="OXIDOREDUCTASE FAMILY PROTEIN"/>
    <property type="match status" value="1"/>
</dbReference>
<name>Q01QU6_SOLUE</name>
<reference evidence="2" key="1">
    <citation type="submission" date="2006-10" db="EMBL/GenBank/DDBJ databases">
        <title>Complete sequence of Solibacter usitatus Ellin6076.</title>
        <authorList>
            <consortium name="US DOE Joint Genome Institute"/>
            <person name="Copeland A."/>
            <person name="Lucas S."/>
            <person name="Lapidus A."/>
            <person name="Barry K."/>
            <person name="Detter J.C."/>
            <person name="Glavina del Rio T."/>
            <person name="Hammon N."/>
            <person name="Israni S."/>
            <person name="Dalin E."/>
            <person name="Tice H."/>
            <person name="Pitluck S."/>
            <person name="Thompson L.S."/>
            <person name="Brettin T."/>
            <person name="Bruce D."/>
            <person name="Han C."/>
            <person name="Tapia R."/>
            <person name="Gilna P."/>
            <person name="Schmutz J."/>
            <person name="Larimer F."/>
            <person name="Land M."/>
            <person name="Hauser L."/>
            <person name="Kyrpides N."/>
            <person name="Mikhailova N."/>
            <person name="Janssen P.H."/>
            <person name="Kuske C.R."/>
            <person name="Richardson P."/>
        </authorList>
    </citation>
    <scope>NUCLEOTIDE SEQUENCE</scope>
    <source>
        <strain evidence="2">Ellin6076</strain>
    </source>
</reference>